<protein>
    <submittedName>
        <fullName evidence="6">MFS family permease</fullName>
    </submittedName>
</protein>
<feature type="transmembrane region" description="Helical" evidence="5">
    <location>
        <begin position="297"/>
        <end position="315"/>
    </location>
</feature>
<feature type="transmembrane region" description="Helical" evidence="5">
    <location>
        <begin position="360"/>
        <end position="380"/>
    </location>
</feature>
<keyword evidence="2 5" id="KW-0812">Transmembrane</keyword>
<feature type="transmembrane region" description="Helical" evidence="5">
    <location>
        <begin position="164"/>
        <end position="182"/>
    </location>
</feature>
<feature type="transmembrane region" description="Helical" evidence="5">
    <location>
        <begin position="74"/>
        <end position="92"/>
    </location>
</feature>
<feature type="transmembrane region" description="Helical" evidence="5">
    <location>
        <begin position="272"/>
        <end position="291"/>
    </location>
</feature>
<evidence type="ECO:0000256" key="4">
    <source>
        <dbReference type="ARBA" id="ARBA00023136"/>
    </source>
</evidence>
<dbReference type="InterPro" id="IPR051788">
    <property type="entry name" value="MFS_Transporter"/>
</dbReference>
<comment type="caution">
    <text evidence="6">The sequence shown here is derived from an EMBL/GenBank/DDBJ whole genome shotgun (WGS) entry which is preliminary data.</text>
</comment>
<evidence type="ECO:0000313" key="6">
    <source>
        <dbReference type="EMBL" id="NYE73315.1"/>
    </source>
</evidence>
<keyword evidence="7" id="KW-1185">Reference proteome</keyword>
<comment type="subcellular location">
    <subcellularLocation>
        <location evidence="1">Membrane</location>
        <topology evidence="1">Multi-pass membrane protein</topology>
    </subcellularLocation>
</comment>
<feature type="transmembrane region" description="Helical" evidence="5">
    <location>
        <begin position="202"/>
        <end position="220"/>
    </location>
</feature>
<dbReference type="InterPro" id="IPR011701">
    <property type="entry name" value="MFS"/>
</dbReference>
<name>A0A7Y9IAW8_9ACTN</name>
<evidence type="ECO:0000256" key="1">
    <source>
        <dbReference type="ARBA" id="ARBA00004141"/>
    </source>
</evidence>
<feature type="transmembrane region" description="Helical" evidence="5">
    <location>
        <begin position="240"/>
        <end position="260"/>
    </location>
</feature>
<feature type="transmembrane region" description="Helical" evidence="5">
    <location>
        <begin position="327"/>
        <end position="348"/>
    </location>
</feature>
<sequence length="386" mass="39491">MGPDTRRDLVATFVCFGLLGLVSGTWFSRIPAVRDHLQADLQTVGLVLVCLGIGAFASMPFGGRLSRRFASRRVCLVAGLVLAVIYAALPLVTSPVAFGAVLLLAGAATGLVEVMLNVHGADVERAVGRSVMPALHGLWSGGLLLGSALGAAVAGLGLSFGPHFWIVLPIFAVANTVGTLFWRDHRAPVRDGRRVRPSAKAISLPVILLAVMLLFSNVGEGSASDWLALYAHDERGFSEGAAAAAFTCYSLMITVGRLTGGYVLDRLGRVPTLRLCGVITAAGVATVLFLPSPAGPFLGAGLWGLGLSVVFPAAITAAGEHGRDNSAGAISAVATLGFGAFLTGPPLIGLLAQRTSIGTALGLVGLLALGVTALAGLAAGSRTRRE</sequence>
<organism evidence="6 7">
    <name type="scientific">Microlunatus parietis</name>
    <dbReference type="NCBI Taxonomy" id="682979"/>
    <lineage>
        <taxon>Bacteria</taxon>
        <taxon>Bacillati</taxon>
        <taxon>Actinomycetota</taxon>
        <taxon>Actinomycetes</taxon>
        <taxon>Propionibacteriales</taxon>
        <taxon>Propionibacteriaceae</taxon>
        <taxon>Microlunatus</taxon>
    </lineage>
</organism>
<dbReference type="AlphaFoldDB" id="A0A7Y9IAW8"/>
<gene>
    <name evidence="6" type="ORF">BKA15_004644</name>
</gene>
<evidence type="ECO:0000313" key="7">
    <source>
        <dbReference type="Proteomes" id="UP000569914"/>
    </source>
</evidence>
<dbReference type="InterPro" id="IPR036259">
    <property type="entry name" value="MFS_trans_sf"/>
</dbReference>
<feature type="transmembrane region" description="Helical" evidence="5">
    <location>
        <begin position="9"/>
        <end position="29"/>
    </location>
</feature>
<dbReference type="GO" id="GO:0016020">
    <property type="term" value="C:membrane"/>
    <property type="evidence" value="ECO:0007669"/>
    <property type="project" value="UniProtKB-SubCell"/>
</dbReference>
<proteinExistence type="predicted"/>
<dbReference type="Proteomes" id="UP000569914">
    <property type="component" value="Unassembled WGS sequence"/>
</dbReference>
<dbReference type="EMBL" id="JACCBU010000001">
    <property type="protein sequence ID" value="NYE73315.1"/>
    <property type="molecule type" value="Genomic_DNA"/>
</dbReference>
<evidence type="ECO:0000256" key="3">
    <source>
        <dbReference type="ARBA" id="ARBA00022989"/>
    </source>
</evidence>
<accession>A0A7Y9IAW8</accession>
<feature type="transmembrane region" description="Helical" evidence="5">
    <location>
        <begin position="41"/>
        <end position="62"/>
    </location>
</feature>
<dbReference type="Pfam" id="PF07690">
    <property type="entry name" value="MFS_1"/>
    <property type="match status" value="1"/>
</dbReference>
<dbReference type="SUPFAM" id="SSF103473">
    <property type="entry name" value="MFS general substrate transporter"/>
    <property type="match status" value="1"/>
</dbReference>
<dbReference type="GO" id="GO:0022857">
    <property type="term" value="F:transmembrane transporter activity"/>
    <property type="evidence" value="ECO:0007669"/>
    <property type="project" value="InterPro"/>
</dbReference>
<keyword evidence="3 5" id="KW-1133">Transmembrane helix</keyword>
<dbReference type="PANTHER" id="PTHR23514">
    <property type="entry name" value="BYPASS OF STOP CODON PROTEIN 6"/>
    <property type="match status" value="1"/>
</dbReference>
<keyword evidence="4 5" id="KW-0472">Membrane</keyword>
<dbReference type="Gene3D" id="1.20.1250.20">
    <property type="entry name" value="MFS general substrate transporter like domains"/>
    <property type="match status" value="2"/>
</dbReference>
<reference evidence="6 7" key="1">
    <citation type="submission" date="2020-07" db="EMBL/GenBank/DDBJ databases">
        <title>Sequencing the genomes of 1000 actinobacteria strains.</title>
        <authorList>
            <person name="Klenk H.-P."/>
        </authorList>
    </citation>
    <scope>NUCLEOTIDE SEQUENCE [LARGE SCALE GENOMIC DNA]</scope>
    <source>
        <strain evidence="6 7">DSM 22083</strain>
    </source>
</reference>
<evidence type="ECO:0000256" key="2">
    <source>
        <dbReference type="ARBA" id="ARBA00022692"/>
    </source>
</evidence>
<evidence type="ECO:0000256" key="5">
    <source>
        <dbReference type="SAM" id="Phobius"/>
    </source>
</evidence>
<dbReference type="CDD" id="cd17393">
    <property type="entry name" value="MFS_MosC_like"/>
    <property type="match status" value="1"/>
</dbReference>
<feature type="transmembrane region" description="Helical" evidence="5">
    <location>
        <begin position="98"/>
        <end position="116"/>
    </location>
</feature>
<feature type="transmembrane region" description="Helical" evidence="5">
    <location>
        <begin position="137"/>
        <end position="158"/>
    </location>
</feature>
<dbReference type="PANTHER" id="PTHR23514:SF13">
    <property type="entry name" value="INNER MEMBRANE PROTEIN YBJJ"/>
    <property type="match status" value="1"/>
</dbReference>
<dbReference type="RefSeq" id="WP_179754726.1">
    <property type="nucleotide sequence ID" value="NZ_JACCBU010000001.1"/>
</dbReference>